<feature type="transmembrane region" description="Helical" evidence="1">
    <location>
        <begin position="12"/>
        <end position="32"/>
    </location>
</feature>
<dbReference type="GO" id="GO:0016020">
    <property type="term" value="C:membrane"/>
    <property type="evidence" value="ECO:0007669"/>
    <property type="project" value="InterPro"/>
</dbReference>
<dbReference type="AlphaFoldDB" id="A0A7X1RLK2"/>
<dbReference type="Pfam" id="PF02325">
    <property type="entry name" value="CCB3_YggT"/>
    <property type="match status" value="1"/>
</dbReference>
<gene>
    <name evidence="2" type="ORF">GEZ89_05250</name>
</gene>
<sequence length="87" mass="9928">MIFLVRFIQNATDIYSMILVAFALLSWFPNAYETRAGRLLTNLVKPILQPLRRLPLSIGGLDFSVWVAVLLVHLLGNYLIRFLLILA</sequence>
<feature type="transmembrane region" description="Helical" evidence="1">
    <location>
        <begin position="63"/>
        <end position="84"/>
    </location>
</feature>
<evidence type="ECO:0000256" key="1">
    <source>
        <dbReference type="SAM" id="Phobius"/>
    </source>
</evidence>
<organism evidence="2 3">
    <name type="scientific">Streptococcus mitis</name>
    <dbReference type="NCBI Taxonomy" id="28037"/>
    <lineage>
        <taxon>Bacteria</taxon>
        <taxon>Bacillati</taxon>
        <taxon>Bacillota</taxon>
        <taxon>Bacilli</taxon>
        <taxon>Lactobacillales</taxon>
        <taxon>Streptococcaceae</taxon>
        <taxon>Streptococcus</taxon>
        <taxon>Streptococcus mitis group</taxon>
    </lineage>
</organism>
<keyword evidence="1" id="KW-0472">Membrane</keyword>
<keyword evidence="1" id="KW-1133">Transmembrane helix</keyword>
<keyword evidence="1" id="KW-0812">Transmembrane</keyword>
<dbReference type="Proteomes" id="UP000467560">
    <property type="component" value="Unassembled WGS sequence"/>
</dbReference>
<protein>
    <submittedName>
        <fullName evidence="2">YggT family protein</fullName>
    </submittedName>
</protein>
<comment type="caution">
    <text evidence="2">The sequence shown here is derived from an EMBL/GenBank/DDBJ whole genome shotgun (WGS) entry which is preliminary data.</text>
</comment>
<proteinExistence type="predicted"/>
<dbReference type="EMBL" id="WIJK01000012">
    <property type="protein sequence ID" value="MQQ52372.1"/>
    <property type="molecule type" value="Genomic_DNA"/>
</dbReference>
<accession>A0A7X1RLK2</accession>
<evidence type="ECO:0000313" key="2">
    <source>
        <dbReference type="EMBL" id="MQQ52372.1"/>
    </source>
</evidence>
<dbReference type="InterPro" id="IPR003425">
    <property type="entry name" value="CCB3/YggT"/>
</dbReference>
<evidence type="ECO:0000313" key="3">
    <source>
        <dbReference type="Proteomes" id="UP000467560"/>
    </source>
</evidence>
<dbReference type="RefSeq" id="WP_075231298.1">
    <property type="nucleotide sequence ID" value="NZ_WIJK01000012.1"/>
</dbReference>
<name>A0A7X1RLK2_STRMT</name>
<reference evidence="2 3" key="1">
    <citation type="submission" date="2019-10" db="EMBL/GenBank/DDBJ databases">
        <title>Streptococcus mitis of the oral and urogenital tracts.</title>
        <authorList>
            <person name="Price T."/>
            <person name="Mores C.R."/>
            <person name="Putonti C."/>
            <person name="Wolfe A.J."/>
        </authorList>
    </citation>
    <scope>NUCLEOTIDE SEQUENCE [LARGE SCALE GENOMIC DNA]</scope>
    <source>
        <strain evidence="2 3">SM16</strain>
    </source>
</reference>